<dbReference type="AlphaFoldDB" id="A0A392QP74"/>
<evidence type="ECO:0000259" key="1">
    <source>
        <dbReference type="Pfam" id="PF17919"/>
    </source>
</evidence>
<proteinExistence type="predicted"/>
<organism evidence="2 3">
    <name type="scientific">Trifolium medium</name>
    <dbReference type="NCBI Taxonomy" id="97028"/>
    <lineage>
        <taxon>Eukaryota</taxon>
        <taxon>Viridiplantae</taxon>
        <taxon>Streptophyta</taxon>
        <taxon>Embryophyta</taxon>
        <taxon>Tracheophyta</taxon>
        <taxon>Spermatophyta</taxon>
        <taxon>Magnoliopsida</taxon>
        <taxon>eudicotyledons</taxon>
        <taxon>Gunneridae</taxon>
        <taxon>Pentapetalae</taxon>
        <taxon>rosids</taxon>
        <taxon>fabids</taxon>
        <taxon>Fabales</taxon>
        <taxon>Fabaceae</taxon>
        <taxon>Papilionoideae</taxon>
        <taxon>50 kb inversion clade</taxon>
        <taxon>NPAAA clade</taxon>
        <taxon>Hologalegina</taxon>
        <taxon>IRL clade</taxon>
        <taxon>Trifolieae</taxon>
        <taxon>Trifolium</taxon>
    </lineage>
</organism>
<reference evidence="2 3" key="1">
    <citation type="journal article" date="2018" name="Front. Plant Sci.">
        <title>Red Clover (Trifolium pratense) and Zigzag Clover (T. medium) - A Picture of Genomic Similarities and Differences.</title>
        <authorList>
            <person name="Dluhosova J."/>
            <person name="Istvanek J."/>
            <person name="Nedelnik J."/>
            <person name="Repkova J."/>
        </authorList>
    </citation>
    <scope>NUCLEOTIDE SEQUENCE [LARGE SCALE GENOMIC DNA]</scope>
    <source>
        <strain evidence="3">cv. 10/8</strain>
        <tissue evidence="2">Leaf</tissue>
    </source>
</reference>
<protein>
    <recommendedName>
        <fullName evidence="1">Reverse transcriptase/retrotransposon-derived protein RNase H-like domain-containing protein</fullName>
    </recommendedName>
</protein>
<keyword evidence="3" id="KW-1185">Reference proteome</keyword>
<feature type="domain" description="Reverse transcriptase/retrotransposon-derived protein RNase H-like" evidence="1">
    <location>
        <begin position="56"/>
        <end position="138"/>
    </location>
</feature>
<dbReference type="SUPFAM" id="SSF56672">
    <property type="entry name" value="DNA/RNA polymerases"/>
    <property type="match status" value="1"/>
</dbReference>
<dbReference type="Gene3D" id="3.10.20.370">
    <property type="match status" value="1"/>
</dbReference>
<dbReference type="InterPro" id="IPR043128">
    <property type="entry name" value="Rev_trsase/Diguanyl_cyclase"/>
</dbReference>
<dbReference type="PANTHER" id="PTHR33064">
    <property type="entry name" value="POL PROTEIN"/>
    <property type="match status" value="1"/>
</dbReference>
<dbReference type="Proteomes" id="UP000265520">
    <property type="component" value="Unassembled WGS sequence"/>
</dbReference>
<accession>A0A392QP74</accession>
<comment type="caution">
    <text evidence="2">The sequence shown here is derived from an EMBL/GenBank/DDBJ whole genome shotgun (WGS) entry which is preliminary data.</text>
</comment>
<dbReference type="PANTHER" id="PTHR33064:SF37">
    <property type="entry name" value="RIBONUCLEASE H"/>
    <property type="match status" value="1"/>
</dbReference>
<evidence type="ECO:0000313" key="2">
    <source>
        <dbReference type="EMBL" id="MCI25664.1"/>
    </source>
</evidence>
<dbReference type="Gene3D" id="3.30.70.270">
    <property type="match status" value="1"/>
</dbReference>
<dbReference type="InterPro" id="IPR041577">
    <property type="entry name" value="RT_RNaseH_2"/>
</dbReference>
<dbReference type="Pfam" id="PF17919">
    <property type="entry name" value="RT_RNaseH_2"/>
    <property type="match status" value="1"/>
</dbReference>
<name>A0A392QP74_9FABA</name>
<dbReference type="FunFam" id="3.30.70.270:FF:000020">
    <property type="entry name" value="Transposon Tf2-6 polyprotein-like Protein"/>
    <property type="match status" value="1"/>
</dbReference>
<sequence>MDANKVKDVLAWPKPTNVKQLRGFLGLTGYYRRFIKSYAQIASPLTELLKKDGFHWNDDAEAAFHKLKQAITTAPVLGLPDFSEPFILETDASGTGVGAVLGQRGHPIAYFSKKLSLRRQKQSAYIRELLAITEALAKSILANA</sequence>
<evidence type="ECO:0000313" key="3">
    <source>
        <dbReference type="Proteomes" id="UP000265520"/>
    </source>
</evidence>
<dbReference type="EMBL" id="LXQA010148530">
    <property type="protein sequence ID" value="MCI25664.1"/>
    <property type="molecule type" value="Genomic_DNA"/>
</dbReference>
<dbReference type="InterPro" id="IPR051320">
    <property type="entry name" value="Viral_Replic_Matur_Polypro"/>
</dbReference>
<dbReference type="InterPro" id="IPR043502">
    <property type="entry name" value="DNA/RNA_pol_sf"/>
</dbReference>